<reference evidence="2 3" key="2">
    <citation type="submission" date="2023-04" db="EMBL/GenBank/DDBJ databases">
        <title>Acinetobacter johnsonii isolate AYTCM encoding NDM-1, OXA-58 and PER-1.</title>
        <authorList>
            <person name="Tian C."/>
            <person name="Wang S."/>
            <person name="Fan X."/>
            <person name="Xia D."/>
        </authorList>
    </citation>
    <scope>NUCLEOTIDE SEQUENCE [LARGE SCALE GENOMIC DNA]</scope>
    <source>
        <strain evidence="2 3">AYTCM</strain>
    </source>
</reference>
<protein>
    <submittedName>
        <fullName evidence="2">Uncharacterized protein</fullName>
    </submittedName>
</protein>
<proteinExistence type="predicted"/>
<evidence type="ECO:0000313" key="1">
    <source>
        <dbReference type="EMBL" id="MDG9788573.1"/>
    </source>
</evidence>
<dbReference type="Proteomes" id="UP001244586">
    <property type="component" value="Chromosome"/>
</dbReference>
<name>A0A239RNQ1_ACIJO</name>
<evidence type="ECO:0000313" key="2">
    <source>
        <dbReference type="EMBL" id="WMG18380.1"/>
    </source>
</evidence>
<dbReference type="Proteomes" id="UP001157887">
    <property type="component" value="Unassembled WGS sequence"/>
</dbReference>
<sequence>MAKYPQPKIIQAALTNVPKHIALPRLKYVITAKTSEAKSTYVSKLTYFNKFMKTHKIEVNYDTAVVQVDIFLDGKWYQGAILPHLAQSESGKFTEVKFKYHQAKSSPIDENKIQKVYIKEGAEVGWKLIKKEQTFDELLREIYKKVPNHTERDIFRHANAHLSDLQDLNLSKKIKPGQIVLITNKKSSPELTEYKKLALEAERVFQFLCTQNGFDPKFFANNFELLMDYIALAQQVQIARVDYLKTVEGHKESYCGDVALNQKVESANAAAIYSDQTKHKMDDHKLQRLNQELLAKLNNDITALQRAYSTEAQGKTKLGNPKHNADFKRKNYHLYQRIEQTIAGNFVRLQDNKEFAKTLKNIVRDTSGVKAPDFMGGLKLNVKMMETIGRATISLKLGMKLVLYFYIAESAVKVYGASQTGDTAYTIKVATVETANIGGGILMGGLGATGGAKLGALAGAEIGLILAPVTGGTSIGIGGVIGAGIGAVIGGVGLGFAGNYVGTTVARNITGVCN</sequence>
<dbReference type="AlphaFoldDB" id="A0A239RNQ1"/>
<dbReference type="RefSeq" id="WP_010327171.1">
    <property type="nucleotide sequence ID" value="NZ_CANMLB010000001.1"/>
</dbReference>
<accession>A0A239RNQ1</accession>
<dbReference type="EMBL" id="CP121776">
    <property type="protein sequence ID" value="WMG18380.1"/>
    <property type="molecule type" value="Genomic_DNA"/>
</dbReference>
<dbReference type="EMBL" id="JAOECG010000038">
    <property type="protein sequence ID" value="MDG9788573.1"/>
    <property type="molecule type" value="Genomic_DNA"/>
</dbReference>
<keyword evidence="3" id="KW-1185">Reference proteome</keyword>
<gene>
    <name evidence="1" type="ORF">N7566_16615</name>
    <name evidence="2" type="ORF">QBJ73_01740</name>
</gene>
<evidence type="ECO:0000313" key="3">
    <source>
        <dbReference type="Proteomes" id="UP001244586"/>
    </source>
</evidence>
<organism evidence="2 3">
    <name type="scientific">Acinetobacter johnsonii</name>
    <dbReference type="NCBI Taxonomy" id="40214"/>
    <lineage>
        <taxon>Bacteria</taxon>
        <taxon>Pseudomonadati</taxon>
        <taxon>Pseudomonadota</taxon>
        <taxon>Gammaproteobacteria</taxon>
        <taxon>Moraxellales</taxon>
        <taxon>Moraxellaceae</taxon>
        <taxon>Acinetobacter</taxon>
    </lineage>
</organism>
<reference evidence="1" key="1">
    <citation type="submission" date="2022-09" db="EMBL/GenBank/DDBJ databases">
        <title>Intensive care unit water sources are persistently colonized with multi-drug resistant bacteria and are the site of extensive horizontal gene transfer of antibiotic resistance genes.</title>
        <authorList>
            <person name="Diorio-Toth L."/>
        </authorList>
    </citation>
    <scope>NUCLEOTIDE SEQUENCE</scope>
    <source>
        <strain evidence="1">GD04065</strain>
    </source>
</reference>